<feature type="transmembrane region" description="Helical" evidence="1">
    <location>
        <begin position="281"/>
        <end position="303"/>
    </location>
</feature>
<feature type="transmembrane region" description="Helical" evidence="1">
    <location>
        <begin position="47"/>
        <end position="66"/>
    </location>
</feature>
<sequence>MESKNFVKFFSSKKGFIIYLSVILFLAFLSLGKSLSFHFYRDDWTQFWYAINYPQLFLSKSTVFIMHPGAAIEEFIGLKVFGMNPFLWQLWGLILRLLNSLALALIMYVMTRSKTIAYLAGILYAPSAIGIESIVGVSSHTSPMIIVFFAPGFYFWVNSSSKFLSIKRIGAFIFLFLSVWISPLRTLPLLLIIPLWEISHVWVGNSKEKLSKKSVLLKIRNLLVLTPIFLYIRNYMVMFGSPPIKTSWTDIKALLTSLGSLSLGWLIPFPESVSQSESSRILIAGGIVFLAILIFISILFTFFRIKKLRVYFLLFALMFITYFPNWLTSKYMMVGVSHRYLTLSGLGLVGVLAIFISGLRYKAQRILVLVFVAASIFNSNRILIRQNEYRSFTRTQAIINRLDKDVPLGQKDFIFLFLGGQLRAEVFDMGGVPMFAFKRGITEEKDLPIATGDIELIKNLLCKEGVKRPALNYWIIQENKVPLSHVYAWHLDDKGMLINTSGSVREDVKRQLNCDYLK</sequence>
<evidence type="ECO:0008006" key="4">
    <source>
        <dbReference type="Google" id="ProtNLM"/>
    </source>
</evidence>
<keyword evidence="1" id="KW-1133">Transmembrane helix</keyword>
<organism evidence="2 3">
    <name type="scientific">Candidatus Woesebacteria bacterium GW2011_GWA1_39_21b</name>
    <dbReference type="NCBI Taxonomy" id="1618551"/>
    <lineage>
        <taxon>Bacteria</taxon>
        <taxon>Candidatus Woeseibacteriota</taxon>
    </lineage>
</organism>
<dbReference type="Proteomes" id="UP000034690">
    <property type="component" value="Unassembled WGS sequence"/>
</dbReference>
<dbReference type="AlphaFoldDB" id="A0A0G0QUK6"/>
<feature type="transmembrane region" description="Helical" evidence="1">
    <location>
        <begin position="141"/>
        <end position="157"/>
    </location>
</feature>
<name>A0A0G0QUK6_9BACT</name>
<feature type="transmembrane region" description="Helical" evidence="1">
    <location>
        <begin position="16"/>
        <end position="35"/>
    </location>
</feature>
<feature type="transmembrane region" description="Helical" evidence="1">
    <location>
        <begin position="340"/>
        <end position="359"/>
    </location>
</feature>
<keyword evidence="1" id="KW-0812">Transmembrane</keyword>
<protein>
    <recommendedName>
        <fullName evidence="4">Glycosyltransferase RgtA/B/C/D-like domain-containing protein</fullName>
    </recommendedName>
</protein>
<evidence type="ECO:0000313" key="2">
    <source>
        <dbReference type="EMBL" id="KKR14025.1"/>
    </source>
</evidence>
<comment type="caution">
    <text evidence="2">The sequence shown here is derived from an EMBL/GenBank/DDBJ whole genome shotgun (WGS) entry which is preliminary data.</text>
</comment>
<gene>
    <name evidence="2" type="ORF">UT40_C0006G0015</name>
</gene>
<accession>A0A0G0QUK6</accession>
<evidence type="ECO:0000313" key="3">
    <source>
        <dbReference type="Proteomes" id="UP000034690"/>
    </source>
</evidence>
<evidence type="ECO:0000256" key="1">
    <source>
        <dbReference type="SAM" id="Phobius"/>
    </source>
</evidence>
<feature type="transmembrane region" description="Helical" evidence="1">
    <location>
        <begin position="169"/>
        <end position="195"/>
    </location>
</feature>
<feature type="transmembrane region" description="Helical" evidence="1">
    <location>
        <begin position="116"/>
        <end position="135"/>
    </location>
</feature>
<feature type="transmembrane region" description="Helical" evidence="1">
    <location>
        <begin position="86"/>
        <end position="109"/>
    </location>
</feature>
<keyword evidence="1" id="KW-0472">Membrane</keyword>
<reference evidence="2 3" key="1">
    <citation type="journal article" date="2015" name="Nature">
        <title>rRNA introns, odd ribosomes, and small enigmatic genomes across a large radiation of phyla.</title>
        <authorList>
            <person name="Brown C.T."/>
            <person name="Hug L.A."/>
            <person name="Thomas B.C."/>
            <person name="Sharon I."/>
            <person name="Castelle C.J."/>
            <person name="Singh A."/>
            <person name="Wilkins M.J."/>
            <person name="Williams K.H."/>
            <person name="Banfield J.F."/>
        </authorList>
    </citation>
    <scope>NUCLEOTIDE SEQUENCE [LARGE SCALE GENOMIC DNA]</scope>
</reference>
<proteinExistence type="predicted"/>
<dbReference type="EMBL" id="LBWQ01000006">
    <property type="protein sequence ID" value="KKR14025.1"/>
    <property type="molecule type" value="Genomic_DNA"/>
</dbReference>
<feature type="transmembrane region" description="Helical" evidence="1">
    <location>
        <begin position="366"/>
        <end position="384"/>
    </location>
</feature>
<feature type="transmembrane region" description="Helical" evidence="1">
    <location>
        <begin position="310"/>
        <end position="328"/>
    </location>
</feature>